<feature type="binding site" evidence="2">
    <location>
        <position position="88"/>
    </location>
    <ligand>
        <name>Mg(2+)</name>
        <dbReference type="ChEBI" id="CHEBI:18420"/>
        <label>4</label>
    </ligand>
</feature>
<protein>
    <recommendedName>
        <fullName evidence="2">Thiamine-monophosphate kinase</fullName>
        <shortName evidence="2">TMP kinase</shortName>
        <shortName evidence="2">Thiamine-phosphate kinase</shortName>
        <ecNumber evidence="2">2.7.4.16</ecNumber>
    </recommendedName>
</protein>
<dbReference type="PANTHER" id="PTHR30270:SF0">
    <property type="entry name" value="THIAMINE-MONOPHOSPHATE KINASE"/>
    <property type="match status" value="1"/>
</dbReference>
<accession>A0ABU1GHA3</accession>
<gene>
    <name evidence="2 5" type="primary">thiL</name>
    <name evidence="5" type="ORF">QC820_00995</name>
</gene>
<dbReference type="HAMAP" id="MF_02128">
    <property type="entry name" value="TMP_kinase"/>
    <property type="match status" value="1"/>
</dbReference>
<feature type="binding site" evidence="2">
    <location>
        <position position="272"/>
    </location>
    <ligand>
        <name>substrate</name>
    </ligand>
</feature>
<evidence type="ECO:0000313" key="6">
    <source>
        <dbReference type="Proteomes" id="UP001252270"/>
    </source>
</evidence>
<comment type="miscellaneous">
    <text evidence="2">Reaction mechanism of ThiL seems to utilize a direct, inline transfer of the gamma-phosphate of ATP to TMP rather than a phosphorylated enzyme intermediate.</text>
</comment>
<dbReference type="EC" id="2.7.4.16" evidence="2"/>
<dbReference type="InterPro" id="IPR036921">
    <property type="entry name" value="PurM-like_N_sf"/>
</dbReference>
<evidence type="ECO:0000259" key="4">
    <source>
        <dbReference type="Pfam" id="PF02769"/>
    </source>
</evidence>
<dbReference type="PANTHER" id="PTHR30270">
    <property type="entry name" value="THIAMINE-MONOPHOSPHATE KINASE"/>
    <property type="match status" value="1"/>
</dbReference>
<dbReference type="InterPro" id="IPR036676">
    <property type="entry name" value="PurM-like_C_sf"/>
</dbReference>
<feature type="binding site" evidence="2">
    <location>
        <position position="88"/>
    </location>
    <ligand>
        <name>Mg(2+)</name>
        <dbReference type="ChEBI" id="CHEBI:18420"/>
        <label>2</label>
    </ligand>
</feature>
<keyword evidence="2" id="KW-0547">Nucleotide-binding</keyword>
<keyword evidence="2" id="KW-0479">Metal-binding</keyword>
<dbReference type="NCBIfam" id="TIGR01379">
    <property type="entry name" value="thiL"/>
    <property type="match status" value="1"/>
</dbReference>
<feature type="binding site" evidence="2">
    <location>
        <position position="223"/>
    </location>
    <ligand>
        <name>ATP</name>
        <dbReference type="ChEBI" id="CHEBI:30616"/>
    </ligand>
</feature>
<feature type="binding site" evidence="2">
    <location>
        <position position="88"/>
    </location>
    <ligand>
        <name>Mg(2+)</name>
        <dbReference type="ChEBI" id="CHEBI:18420"/>
        <label>3</label>
    </ligand>
</feature>
<feature type="binding site" evidence="2">
    <location>
        <position position="322"/>
    </location>
    <ligand>
        <name>substrate</name>
    </ligand>
</feature>
<feature type="binding site" evidence="2">
    <location>
        <position position="221"/>
    </location>
    <ligand>
        <name>Mg(2+)</name>
        <dbReference type="ChEBI" id="CHEBI:18420"/>
        <label>3</label>
    </ligand>
</feature>
<dbReference type="GO" id="GO:0009030">
    <property type="term" value="F:thiamine-phosphate kinase activity"/>
    <property type="evidence" value="ECO:0007669"/>
    <property type="project" value="UniProtKB-EC"/>
</dbReference>
<organism evidence="5 6">
    <name type="scientific">Halomonas mongoliensis</name>
    <dbReference type="NCBI Taxonomy" id="321265"/>
    <lineage>
        <taxon>Bacteria</taxon>
        <taxon>Pseudomonadati</taxon>
        <taxon>Pseudomonadota</taxon>
        <taxon>Gammaproteobacteria</taxon>
        <taxon>Oceanospirillales</taxon>
        <taxon>Halomonadaceae</taxon>
        <taxon>Halomonas</taxon>
    </lineage>
</organism>
<dbReference type="SUPFAM" id="SSF56042">
    <property type="entry name" value="PurM C-terminal domain-like"/>
    <property type="match status" value="1"/>
</dbReference>
<feature type="domain" description="PurM-like N-terminal" evidence="3">
    <location>
        <begin position="41"/>
        <end position="151"/>
    </location>
</feature>
<feature type="domain" description="PurM-like C-terminal" evidence="4">
    <location>
        <begin position="163"/>
        <end position="312"/>
    </location>
</feature>
<feature type="binding site" evidence="2">
    <location>
        <position position="159"/>
    </location>
    <ligand>
        <name>ATP</name>
        <dbReference type="ChEBI" id="CHEBI:30616"/>
    </ligand>
</feature>
<dbReference type="EMBL" id="JARWAL010000001">
    <property type="protein sequence ID" value="MDR5891376.1"/>
    <property type="molecule type" value="Genomic_DNA"/>
</dbReference>
<comment type="similarity">
    <text evidence="2">Belongs to the thiamine-monophosphate kinase family.</text>
</comment>
<evidence type="ECO:0000256" key="1">
    <source>
        <dbReference type="ARBA" id="ARBA00022977"/>
    </source>
</evidence>
<feature type="binding site" evidence="2">
    <location>
        <position position="60"/>
    </location>
    <ligand>
        <name>Mg(2+)</name>
        <dbReference type="ChEBI" id="CHEBI:18420"/>
        <label>1</label>
    </ligand>
</feature>
<evidence type="ECO:0000313" key="5">
    <source>
        <dbReference type="EMBL" id="MDR5891376.1"/>
    </source>
</evidence>
<feature type="binding site" evidence="2">
    <location>
        <begin position="134"/>
        <end position="135"/>
    </location>
    <ligand>
        <name>ATP</name>
        <dbReference type="ChEBI" id="CHEBI:30616"/>
    </ligand>
</feature>
<keyword evidence="2" id="KW-0067">ATP-binding</keyword>
<proteinExistence type="inferred from homology"/>
<keyword evidence="2" id="KW-0460">Magnesium</keyword>
<dbReference type="Pfam" id="PF02769">
    <property type="entry name" value="AIRS_C"/>
    <property type="match status" value="1"/>
</dbReference>
<feature type="binding site" evidence="2">
    <location>
        <position position="58"/>
    </location>
    <ligand>
        <name>Mg(2+)</name>
        <dbReference type="ChEBI" id="CHEBI:18420"/>
        <label>4</label>
    </ligand>
</feature>
<keyword evidence="2 5" id="KW-0808">Transferase</keyword>
<dbReference type="PIRSF" id="PIRSF005303">
    <property type="entry name" value="Thiam_monoph_kin"/>
    <property type="match status" value="1"/>
</dbReference>
<dbReference type="Pfam" id="PF00586">
    <property type="entry name" value="AIRS"/>
    <property type="match status" value="1"/>
</dbReference>
<dbReference type="CDD" id="cd02194">
    <property type="entry name" value="ThiL"/>
    <property type="match status" value="1"/>
</dbReference>
<dbReference type="RefSeq" id="WP_309635432.1">
    <property type="nucleotide sequence ID" value="NZ_JARWAL010000001.1"/>
</dbReference>
<comment type="caution">
    <text evidence="2">Lacks conserved residue(s) required for the propagation of feature annotation.</text>
</comment>
<dbReference type="InterPro" id="IPR006283">
    <property type="entry name" value="ThiL-like"/>
</dbReference>
<keyword evidence="1 2" id="KW-0784">Thiamine biosynthesis</keyword>
<dbReference type="Gene3D" id="3.90.650.10">
    <property type="entry name" value="PurM-like C-terminal domain"/>
    <property type="match status" value="1"/>
</dbReference>
<feature type="binding site" evidence="2">
    <location>
        <position position="135"/>
    </location>
    <ligand>
        <name>Mg(2+)</name>
        <dbReference type="ChEBI" id="CHEBI:18420"/>
        <label>1</label>
    </ligand>
</feature>
<evidence type="ECO:0000259" key="3">
    <source>
        <dbReference type="Pfam" id="PF00586"/>
    </source>
</evidence>
<comment type="pathway">
    <text evidence="2">Cofactor biosynthesis; thiamine diphosphate biosynthesis; thiamine diphosphate from thiamine phosphate: step 1/1.</text>
</comment>
<comment type="catalytic activity">
    <reaction evidence="2">
        <text>thiamine phosphate + ATP = thiamine diphosphate + ADP</text>
        <dbReference type="Rhea" id="RHEA:15913"/>
        <dbReference type="ChEBI" id="CHEBI:30616"/>
        <dbReference type="ChEBI" id="CHEBI:37575"/>
        <dbReference type="ChEBI" id="CHEBI:58937"/>
        <dbReference type="ChEBI" id="CHEBI:456216"/>
        <dbReference type="EC" id="2.7.4.16"/>
    </reaction>
</comment>
<dbReference type="InterPro" id="IPR016188">
    <property type="entry name" value="PurM-like_N"/>
</dbReference>
<name>A0ABU1GHA3_9GAMM</name>
<reference evidence="5 6" key="1">
    <citation type="submission" date="2023-04" db="EMBL/GenBank/DDBJ databases">
        <title>A long-awaited taxogenomic arrangement of the family Halomonadaceae.</title>
        <authorList>
            <person name="De La Haba R."/>
            <person name="Chuvochina M."/>
            <person name="Wittouck S."/>
            <person name="Arahal D.R."/>
            <person name="Sanchez-Porro C."/>
            <person name="Hugenholtz P."/>
            <person name="Ventosa A."/>
        </authorList>
    </citation>
    <scope>NUCLEOTIDE SEQUENCE [LARGE SCALE GENOMIC DNA]</scope>
    <source>
        <strain evidence="5 6">DSM 17332</strain>
    </source>
</reference>
<feature type="binding site" evidence="2">
    <location>
        <position position="60"/>
    </location>
    <ligand>
        <name>Mg(2+)</name>
        <dbReference type="ChEBI" id="CHEBI:18420"/>
        <label>2</label>
    </ligand>
</feature>
<feature type="binding site" evidence="2">
    <location>
        <position position="43"/>
    </location>
    <ligand>
        <name>Mg(2+)</name>
        <dbReference type="ChEBI" id="CHEBI:18420"/>
        <label>4</label>
    </ligand>
</feature>
<comment type="function">
    <text evidence="2">Catalyzes the ATP-dependent phosphorylation of thiamine-monophosphate (TMP) to form thiamine-pyrophosphate (TPP), the active form of vitamin B1.</text>
</comment>
<feature type="binding site" evidence="2">
    <location>
        <position position="224"/>
    </location>
    <ligand>
        <name>Mg(2+)</name>
        <dbReference type="ChEBI" id="CHEBI:18420"/>
        <label>5</label>
    </ligand>
</feature>
<feature type="binding site" evidence="2">
    <location>
        <position position="67"/>
    </location>
    <ligand>
        <name>substrate</name>
    </ligand>
</feature>
<keyword evidence="6" id="KW-1185">Reference proteome</keyword>
<evidence type="ECO:0000256" key="2">
    <source>
        <dbReference type="HAMAP-Rule" id="MF_02128"/>
    </source>
</evidence>
<dbReference type="InterPro" id="IPR010918">
    <property type="entry name" value="PurM-like_C_dom"/>
</dbReference>
<dbReference type="Gene3D" id="3.30.1330.10">
    <property type="entry name" value="PurM-like, N-terminal domain"/>
    <property type="match status" value="1"/>
</dbReference>
<sequence>MPSQPSSQAPSRPRHSEFELIARYFTPAPPDHKAGVALGVGDDCTLLTPTPGCQLAVSVDTSVAGVHYPADAPAEAVGHRALAVSLSDLAAMGARPRWCLMALTLAEADDAWLDGFSRGFRALCDLSGTVLAGGDVTRGATAIGVTVMGEVVPSQALTRHGARPGDLVAVTGALGGGAGGLAAWQRGERDLAHPLLTRYLRPEPRLAAGEALAGLATAAIDISDGLCADLGHLLARSAVGASLDPEALPLAEGLVAELGVAGARRAALGGGDDYELLLALPAEHLDEARERLAALGLPLTVIGRFEAEPGLRGVALSGEGGWQHFHSAGAGSAGDDA</sequence>
<dbReference type="Proteomes" id="UP001252270">
    <property type="component" value="Unassembled WGS sequence"/>
</dbReference>
<keyword evidence="2 5" id="KW-0418">Kinase</keyword>
<dbReference type="SUPFAM" id="SSF55326">
    <property type="entry name" value="PurM N-terminal domain-like"/>
    <property type="match status" value="1"/>
</dbReference>
<comment type="caution">
    <text evidence="5">The sequence shown here is derived from an EMBL/GenBank/DDBJ whole genome shotgun (WGS) entry which is preliminary data.</text>
</comment>
<feature type="binding site" evidence="2">
    <location>
        <position position="43"/>
    </location>
    <ligand>
        <name>Mg(2+)</name>
        <dbReference type="ChEBI" id="CHEBI:18420"/>
        <label>3</label>
    </ligand>
</feature>